<dbReference type="InterPro" id="IPR039447">
    <property type="entry name" value="UreH-like_TM_dom"/>
</dbReference>
<gene>
    <name evidence="3" type="ORF">QLQ16_07415</name>
</gene>
<sequence>MQTSLAITGLMMGVLGGPHCLAMCGAACAGLGQAAGEQRLRALWAFQIGRLLGYSLLGGLAAYSVQGLGWLTTQSAALRPLWSLLHLTAIALGGVLVVQARQPVWLDVGARRLWSRVRAFHQRSGVAAPGVVGVLWALMPCGLLYSAVMVAALAGNPLNGAASMAFFALGSSLSLWTGPWVLLRLQSVGDGAWGVRLAGLALVAMSSWALWMGLVHDQAPWCAVA</sequence>
<feature type="transmembrane region" description="Helical" evidence="1">
    <location>
        <begin position="195"/>
        <end position="214"/>
    </location>
</feature>
<dbReference type="Pfam" id="PF13386">
    <property type="entry name" value="DsbD_2"/>
    <property type="match status" value="1"/>
</dbReference>
<name>A0ABT6X6A6_9BURK</name>
<evidence type="ECO:0000313" key="4">
    <source>
        <dbReference type="Proteomes" id="UP001431902"/>
    </source>
</evidence>
<proteinExistence type="predicted"/>
<feature type="domain" description="Urease accessory protein UreH-like transmembrane" evidence="2">
    <location>
        <begin position="9"/>
        <end position="206"/>
    </location>
</feature>
<dbReference type="Proteomes" id="UP001431902">
    <property type="component" value="Unassembled WGS sequence"/>
</dbReference>
<keyword evidence="1" id="KW-0812">Transmembrane</keyword>
<keyword evidence="1" id="KW-0472">Membrane</keyword>
<feature type="transmembrane region" description="Helical" evidence="1">
    <location>
        <begin position="160"/>
        <end position="183"/>
    </location>
</feature>
<accession>A0ABT6X6A6</accession>
<feature type="transmembrane region" description="Helical" evidence="1">
    <location>
        <begin position="6"/>
        <end position="31"/>
    </location>
</feature>
<feature type="transmembrane region" description="Helical" evidence="1">
    <location>
        <begin position="51"/>
        <end position="72"/>
    </location>
</feature>
<dbReference type="RefSeq" id="WP_283224056.1">
    <property type="nucleotide sequence ID" value="NZ_JASGBH010000004.1"/>
</dbReference>
<evidence type="ECO:0000256" key="1">
    <source>
        <dbReference type="SAM" id="Phobius"/>
    </source>
</evidence>
<comment type="caution">
    <text evidence="3">The sequence shown here is derived from an EMBL/GenBank/DDBJ whole genome shotgun (WGS) entry which is preliminary data.</text>
</comment>
<dbReference type="PANTHER" id="PTHR42208">
    <property type="entry name" value="HEAVY METAL TRANSPORTER-RELATED"/>
    <property type="match status" value="1"/>
</dbReference>
<dbReference type="EMBL" id="JASGBH010000004">
    <property type="protein sequence ID" value="MDI9233662.1"/>
    <property type="molecule type" value="Genomic_DNA"/>
</dbReference>
<keyword evidence="1" id="KW-1133">Transmembrane helix</keyword>
<evidence type="ECO:0000259" key="2">
    <source>
        <dbReference type="Pfam" id="PF13386"/>
    </source>
</evidence>
<evidence type="ECO:0000313" key="3">
    <source>
        <dbReference type="EMBL" id="MDI9233662.1"/>
    </source>
</evidence>
<reference evidence="3" key="1">
    <citation type="submission" date="2023-05" db="EMBL/GenBank/DDBJ databases">
        <title>Limnohabitans sp. strain HM2-2 Genome sequencing and assembly.</title>
        <authorList>
            <person name="Jung Y."/>
        </authorList>
    </citation>
    <scope>NUCLEOTIDE SEQUENCE</scope>
    <source>
        <strain evidence="3">HM2-2</strain>
    </source>
</reference>
<protein>
    <submittedName>
        <fullName evidence="3">Sulfite exporter TauE/SafE family protein</fullName>
    </submittedName>
</protein>
<feature type="transmembrane region" description="Helical" evidence="1">
    <location>
        <begin position="126"/>
        <end position="154"/>
    </location>
</feature>
<organism evidence="3 4">
    <name type="scientific">Limnohabitans lacus</name>
    <dbReference type="NCBI Taxonomy" id="3045173"/>
    <lineage>
        <taxon>Bacteria</taxon>
        <taxon>Pseudomonadati</taxon>
        <taxon>Pseudomonadota</taxon>
        <taxon>Betaproteobacteria</taxon>
        <taxon>Burkholderiales</taxon>
        <taxon>Comamonadaceae</taxon>
        <taxon>Limnohabitans</taxon>
    </lineage>
</organism>
<feature type="transmembrane region" description="Helical" evidence="1">
    <location>
        <begin position="84"/>
        <end position="106"/>
    </location>
</feature>
<dbReference type="PANTHER" id="PTHR42208:SF1">
    <property type="entry name" value="HEAVY METAL TRANSPORTER"/>
    <property type="match status" value="1"/>
</dbReference>
<keyword evidence="4" id="KW-1185">Reference proteome</keyword>